<gene>
    <name evidence="7" type="ORF">ACFOGJ_27330</name>
</gene>
<dbReference type="RefSeq" id="WP_379906458.1">
    <property type="nucleotide sequence ID" value="NZ_JBHRTR010000054.1"/>
</dbReference>
<dbReference type="Gene3D" id="1.20.1420.30">
    <property type="entry name" value="NCX, central ion-binding region"/>
    <property type="match status" value="2"/>
</dbReference>
<dbReference type="PANTHER" id="PTHR10846:SF8">
    <property type="entry name" value="INNER MEMBRANE PROTEIN YRBG"/>
    <property type="match status" value="1"/>
</dbReference>
<feature type="transmembrane region" description="Helical" evidence="5">
    <location>
        <begin position="46"/>
        <end position="70"/>
    </location>
</feature>
<dbReference type="EMBL" id="JBHRTR010000054">
    <property type="protein sequence ID" value="MFC3230989.1"/>
    <property type="molecule type" value="Genomic_DNA"/>
</dbReference>
<name>A0ABV7L8Y6_9PROT</name>
<feature type="transmembrane region" description="Helical" evidence="5">
    <location>
        <begin position="323"/>
        <end position="344"/>
    </location>
</feature>
<keyword evidence="3 5" id="KW-1133">Transmembrane helix</keyword>
<sequence length="347" mass="35841">MPDLTALGLPAALALFLAASLLVLGAGVHLTRLADRLADMTGWGEAIVGGVILGAVTSLSGGVTSVSAAAGGHAELAVSNAVGGIAAQTVFLVVADWSYRRVNLEHAAASLPNMINGVTLIAMLAIPLLARQVAPATFWGIHPASFMLFAVYAGSIALARRSREQPMWRPLRTRETREDVPDDEDSGRSPWRVAAMVAVLGLLVGGAGYVIAQTGLVIASRTDLSEGIVGTLLTSVATSTPELVTTVAAVRRGALTLAFGGIVGGNTFDVLFTAFADLAYPGSIYHAMTGEQVFVILLTIVMTTVLLLGLIQRERHGLANIGFESVLLLLLYCGGMTLLLGGAVTGG</sequence>
<proteinExistence type="predicted"/>
<feature type="transmembrane region" description="Helical" evidence="5">
    <location>
        <begin position="111"/>
        <end position="130"/>
    </location>
</feature>
<protein>
    <submittedName>
        <fullName evidence="7">Sodium:calcium antiporter</fullName>
    </submittedName>
</protein>
<feature type="transmembrane region" description="Helical" evidence="5">
    <location>
        <begin position="232"/>
        <end position="250"/>
    </location>
</feature>
<dbReference type="Pfam" id="PF01699">
    <property type="entry name" value="Na_Ca_ex"/>
    <property type="match status" value="2"/>
</dbReference>
<feature type="domain" description="Sodium/calcium exchanger membrane region" evidence="6">
    <location>
        <begin position="12"/>
        <end position="153"/>
    </location>
</feature>
<accession>A0ABV7L8Y6</accession>
<feature type="transmembrane region" description="Helical" evidence="5">
    <location>
        <begin position="12"/>
        <end position="34"/>
    </location>
</feature>
<evidence type="ECO:0000256" key="1">
    <source>
        <dbReference type="ARBA" id="ARBA00004141"/>
    </source>
</evidence>
<dbReference type="PANTHER" id="PTHR10846">
    <property type="entry name" value="SODIUM/POTASSIUM/CALCIUM EXCHANGER"/>
    <property type="match status" value="1"/>
</dbReference>
<feature type="transmembrane region" description="Helical" evidence="5">
    <location>
        <begin position="193"/>
        <end position="212"/>
    </location>
</feature>
<dbReference type="InterPro" id="IPR004837">
    <property type="entry name" value="NaCa_Exmemb"/>
</dbReference>
<comment type="subcellular location">
    <subcellularLocation>
        <location evidence="1">Membrane</location>
        <topology evidence="1">Multi-pass membrane protein</topology>
    </subcellularLocation>
</comment>
<evidence type="ECO:0000256" key="2">
    <source>
        <dbReference type="ARBA" id="ARBA00022692"/>
    </source>
</evidence>
<dbReference type="InterPro" id="IPR004481">
    <property type="entry name" value="K/Na/Ca-exchanger"/>
</dbReference>
<keyword evidence="4 5" id="KW-0472">Membrane</keyword>
<feature type="transmembrane region" description="Helical" evidence="5">
    <location>
        <begin position="292"/>
        <end position="311"/>
    </location>
</feature>
<reference evidence="8" key="1">
    <citation type="journal article" date="2019" name="Int. J. Syst. Evol. Microbiol.">
        <title>The Global Catalogue of Microorganisms (GCM) 10K type strain sequencing project: providing services to taxonomists for standard genome sequencing and annotation.</title>
        <authorList>
            <consortium name="The Broad Institute Genomics Platform"/>
            <consortium name="The Broad Institute Genome Sequencing Center for Infectious Disease"/>
            <person name="Wu L."/>
            <person name="Ma J."/>
        </authorList>
    </citation>
    <scope>NUCLEOTIDE SEQUENCE [LARGE SCALE GENOMIC DNA]</scope>
    <source>
        <strain evidence="8">KCTC 42964</strain>
    </source>
</reference>
<keyword evidence="8" id="KW-1185">Reference proteome</keyword>
<evidence type="ECO:0000259" key="6">
    <source>
        <dbReference type="Pfam" id="PF01699"/>
    </source>
</evidence>
<comment type="caution">
    <text evidence="7">The sequence shown here is derived from an EMBL/GenBank/DDBJ whole genome shotgun (WGS) entry which is preliminary data.</text>
</comment>
<evidence type="ECO:0000256" key="4">
    <source>
        <dbReference type="ARBA" id="ARBA00023136"/>
    </source>
</evidence>
<keyword evidence="2 5" id="KW-0812">Transmembrane</keyword>
<feature type="transmembrane region" description="Helical" evidence="5">
    <location>
        <begin position="257"/>
        <end position="280"/>
    </location>
</feature>
<feature type="domain" description="Sodium/calcium exchanger membrane region" evidence="6">
    <location>
        <begin position="195"/>
        <end position="338"/>
    </location>
</feature>
<dbReference type="InterPro" id="IPR044880">
    <property type="entry name" value="NCX_ion-bd_dom_sf"/>
</dbReference>
<dbReference type="Proteomes" id="UP001595528">
    <property type="component" value="Unassembled WGS sequence"/>
</dbReference>
<evidence type="ECO:0000313" key="8">
    <source>
        <dbReference type="Proteomes" id="UP001595528"/>
    </source>
</evidence>
<feature type="transmembrane region" description="Helical" evidence="5">
    <location>
        <begin position="76"/>
        <end position="99"/>
    </location>
</feature>
<feature type="transmembrane region" description="Helical" evidence="5">
    <location>
        <begin position="136"/>
        <end position="159"/>
    </location>
</feature>
<evidence type="ECO:0000256" key="3">
    <source>
        <dbReference type="ARBA" id="ARBA00022989"/>
    </source>
</evidence>
<organism evidence="7 8">
    <name type="scientific">Marinibaculum pumilum</name>
    <dbReference type="NCBI Taxonomy" id="1766165"/>
    <lineage>
        <taxon>Bacteria</taxon>
        <taxon>Pseudomonadati</taxon>
        <taxon>Pseudomonadota</taxon>
        <taxon>Alphaproteobacteria</taxon>
        <taxon>Rhodospirillales</taxon>
        <taxon>Rhodospirillaceae</taxon>
        <taxon>Marinibaculum</taxon>
    </lineage>
</organism>
<evidence type="ECO:0000256" key="5">
    <source>
        <dbReference type="SAM" id="Phobius"/>
    </source>
</evidence>
<evidence type="ECO:0000313" key="7">
    <source>
        <dbReference type="EMBL" id="MFC3230989.1"/>
    </source>
</evidence>